<dbReference type="Proteomes" id="UP000248749">
    <property type="component" value="Unassembled WGS sequence"/>
</dbReference>
<name>A0A2W2DPX7_9ACTN</name>
<organism evidence="2 3">
    <name type="scientific">Micromonospora deserti</name>
    <dbReference type="NCBI Taxonomy" id="2070366"/>
    <lineage>
        <taxon>Bacteria</taxon>
        <taxon>Bacillati</taxon>
        <taxon>Actinomycetota</taxon>
        <taxon>Actinomycetes</taxon>
        <taxon>Micromonosporales</taxon>
        <taxon>Micromonosporaceae</taxon>
        <taxon>Micromonospora</taxon>
    </lineage>
</organism>
<accession>A0A2W2DPX7</accession>
<dbReference type="AlphaFoldDB" id="A0A2W2DPX7"/>
<evidence type="ECO:0000313" key="3">
    <source>
        <dbReference type="Proteomes" id="UP000248749"/>
    </source>
</evidence>
<reference evidence="2 3" key="1">
    <citation type="submission" date="2018-01" db="EMBL/GenBank/DDBJ databases">
        <title>Draft genome sequence of Salinispora sp. 13K206.</title>
        <authorList>
            <person name="Sahin N."/>
            <person name="Saygin H."/>
            <person name="Ay H."/>
        </authorList>
    </citation>
    <scope>NUCLEOTIDE SEQUENCE [LARGE SCALE GENOMIC DNA]</scope>
    <source>
        <strain evidence="2 3">13K206</strain>
    </source>
</reference>
<sequence>MTVTPARTSEYVNWADWRVRVAPVDGVPEDFPVPAHYRTVPTGVVGGPVANIAALYLATAIRDNRPAHPDFTPPYATNAPSPPSTRPHAPACGCSALRSKTGHAAEGWCVAPRRLT</sequence>
<proteinExistence type="predicted"/>
<evidence type="ECO:0000256" key="1">
    <source>
        <dbReference type="SAM" id="MobiDB-lite"/>
    </source>
</evidence>
<dbReference type="EMBL" id="POUB01000001">
    <property type="protein sequence ID" value="PZG03010.1"/>
    <property type="molecule type" value="Genomic_DNA"/>
</dbReference>
<evidence type="ECO:0000313" key="2">
    <source>
        <dbReference type="EMBL" id="PZG03010.1"/>
    </source>
</evidence>
<comment type="caution">
    <text evidence="2">The sequence shown here is derived from an EMBL/GenBank/DDBJ whole genome shotgun (WGS) entry which is preliminary data.</text>
</comment>
<protein>
    <submittedName>
        <fullName evidence="2">Uncharacterized protein</fullName>
    </submittedName>
</protein>
<gene>
    <name evidence="2" type="ORF">C1I99_00110</name>
</gene>
<keyword evidence="3" id="KW-1185">Reference proteome</keyword>
<feature type="region of interest" description="Disordered" evidence="1">
    <location>
        <begin position="68"/>
        <end position="89"/>
    </location>
</feature>
<dbReference type="RefSeq" id="WP_111132098.1">
    <property type="nucleotide sequence ID" value="NZ_POUB01000001.1"/>
</dbReference>